<accession>A0A1M7YKN6</accession>
<feature type="domain" description="Serine aminopeptidase S33" evidence="1">
    <location>
        <begin position="88"/>
        <end position="191"/>
    </location>
</feature>
<gene>
    <name evidence="2" type="ORF">SAMN02745220_04993</name>
</gene>
<dbReference type="Pfam" id="PF12146">
    <property type="entry name" value="Hydrolase_4"/>
    <property type="match status" value="2"/>
</dbReference>
<dbReference type="PANTHER" id="PTHR12277:SF81">
    <property type="entry name" value="PROTEIN ABHD13"/>
    <property type="match status" value="1"/>
</dbReference>
<dbReference type="Proteomes" id="UP000184603">
    <property type="component" value="Unassembled WGS sequence"/>
</dbReference>
<protein>
    <recommendedName>
        <fullName evidence="1">Serine aminopeptidase S33 domain-containing protein</fullName>
    </recommendedName>
</protein>
<evidence type="ECO:0000259" key="1">
    <source>
        <dbReference type="Pfam" id="PF12146"/>
    </source>
</evidence>
<evidence type="ECO:0000313" key="2">
    <source>
        <dbReference type="EMBL" id="SHO53183.1"/>
    </source>
</evidence>
<keyword evidence="3" id="KW-1185">Reference proteome</keyword>
<sequence>MPEWHFAFDYSTLPNRYCSVLPAYSLFYKKITMSDYSKLDRPEVLAHIFYPRHYDRPPLPENSSDFDCTVEENVMLGCRFYAASETAPTIIYFHGNAETVADYDQIAAKYTQFGMNLLMTTYRGYGWSTGSPTASTMLNDTDIILEKALLWLEEKGFDGNICVMGRSLGSAAAIDLTSRHQSLIKAMVIESGFGDTLPLTQTLGIATEGTDITEADCFRNCEKIAEITIPTLILHGSGDTMIPPRLAEKLQASSGARSKQFMLIPGAGHGTMITTGGDTYFSTIKSFVDKACGVTNWTYKRRLKKNTAA</sequence>
<dbReference type="InterPro" id="IPR029058">
    <property type="entry name" value="AB_hydrolase_fold"/>
</dbReference>
<proteinExistence type="predicted"/>
<dbReference type="STRING" id="1121416.SAMN02745220_04993"/>
<name>A0A1M7YKN6_9BACT</name>
<evidence type="ECO:0000313" key="3">
    <source>
        <dbReference type="Proteomes" id="UP000184603"/>
    </source>
</evidence>
<dbReference type="AlphaFoldDB" id="A0A1M7YKN6"/>
<dbReference type="SUPFAM" id="SSF53474">
    <property type="entry name" value="alpha/beta-Hydrolases"/>
    <property type="match status" value="1"/>
</dbReference>
<dbReference type="PANTHER" id="PTHR12277">
    <property type="entry name" value="ALPHA/BETA HYDROLASE DOMAIN-CONTAINING PROTEIN"/>
    <property type="match status" value="1"/>
</dbReference>
<reference evidence="2 3" key="1">
    <citation type="submission" date="2016-12" db="EMBL/GenBank/DDBJ databases">
        <authorList>
            <person name="Song W.-J."/>
            <person name="Kurnit D.M."/>
        </authorList>
    </citation>
    <scope>NUCLEOTIDE SEQUENCE [LARGE SCALE GENOMIC DNA]</scope>
    <source>
        <strain evidence="2 3">DSM 18488</strain>
    </source>
</reference>
<feature type="domain" description="Serine aminopeptidase S33" evidence="1">
    <location>
        <begin position="223"/>
        <end position="272"/>
    </location>
</feature>
<organism evidence="2 3">
    <name type="scientific">Desulfopila aestuarii DSM 18488</name>
    <dbReference type="NCBI Taxonomy" id="1121416"/>
    <lineage>
        <taxon>Bacteria</taxon>
        <taxon>Pseudomonadati</taxon>
        <taxon>Thermodesulfobacteriota</taxon>
        <taxon>Desulfobulbia</taxon>
        <taxon>Desulfobulbales</taxon>
        <taxon>Desulfocapsaceae</taxon>
        <taxon>Desulfopila</taxon>
    </lineage>
</organism>
<dbReference type="EMBL" id="FRFE01000048">
    <property type="protein sequence ID" value="SHO53183.1"/>
    <property type="molecule type" value="Genomic_DNA"/>
</dbReference>
<dbReference type="InterPro" id="IPR022742">
    <property type="entry name" value="Hydrolase_4"/>
</dbReference>
<dbReference type="Gene3D" id="3.40.50.1820">
    <property type="entry name" value="alpha/beta hydrolase"/>
    <property type="match status" value="1"/>
</dbReference>